<organism evidence="2 3">
    <name type="scientific">Porites lobata</name>
    <dbReference type="NCBI Taxonomy" id="104759"/>
    <lineage>
        <taxon>Eukaryota</taxon>
        <taxon>Metazoa</taxon>
        <taxon>Cnidaria</taxon>
        <taxon>Anthozoa</taxon>
        <taxon>Hexacorallia</taxon>
        <taxon>Scleractinia</taxon>
        <taxon>Fungiina</taxon>
        <taxon>Poritidae</taxon>
        <taxon>Porites</taxon>
    </lineage>
</organism>
<evidence type="ECO:0000256" key="1">
    <source>
        <dbReference type="SAM" id="Phobius"/>
    </source>
</evidence>
<dbReference type="Proteomes" id="UP001159405">
    <property type="component" value="Unassembled WGS sequence"/>
</dbReference>
<protein>
    <submittedName>
        <fullName evidence="2">Uncharacterized protein</fullName>
    </submittedName>
</protein>
<dbReference type="InterPro" id="IPR026082">
    <property type="entry name" value="ABCA"/>
</dbReference>
<accession>A0ABN8S9G5</accession>
<proteinExistence type="predicted"/>
<keyword evidence="1" id="KW-0472">Membrane</keyword>
<feature type="non-terminal residue" evidence="2">
    <location>
        <position position="1"/>
    </location>
</feature>
<name>A0ABN8S9G5_9CNID</name>
<keyword evidence="1" id="KW-1133">Transmembrane helix</keyword>
<evidence type="ECO:0000313" key="3">
    <source>
        <dbReference type="Proteomes" id="UP001159405"/>
    </source>
</evidence>
<comment type="caution">
    <text evidence="2">The sequence shown here is derived from an EMBL/GenBank/DDBJ whole genome shotgun (WGS) entry which is preliminary data.</text>
</comment>
<sequence length="226" mass="25394">KRRPIGTVFEILIPIVVMGILILIPLTSPSARDECFSVYQSTEIDVSNMKYDGGKLAFFPQTEIVSKLMARVENITGLEAVSTSNTTGKPWSSGASMAAEVSEKDQNYYFGAIEFLIDDEDSLPKKVKYAIRLRSEVDSPWNTDSTYPQFIPDSPVTWSQYDYKFLPLQYAIDTAIMQMQAALSHGIPIFPYPNYTTDYAMNMVSLFMPLLVMLGLMYSAMTIIKV</sequence>
<gene>
    <name evidence="2" type="ORF">PLOB_00040398</name>
</gene>
<keyword evidence="3" id="KW-1185">Reference proteome</keyword>
<feature type="non-terminal residue" evidence="2">
    <location>
        <position position="226"/>
    </location>
</feature>
<feature type="transmembrane region" description="Helical" evidence="1">
    <location>
        <begin position="199"/>
        <end position="220"/>
    </location>
</feature>
<keyword evidence="1" id="KW-0812">Transmembrane</keyword>
<dbReference type="PANTHER" id="PTHR19229:SF268">
    <property type="entry name" value="ABC TRANSPORTER DOMAIN-CONTAINING PROTEIN"/>
    <property type="match status" value="1"/>
</dbReference>
<evidence type="ECO:0000313" key="2">
    <source>
        <dbReference type="EMBL" id="CAH3188357.1"/>
    </source>
</evidence>
<feature type="transmembrane region" description="Helical" evidence="1">
    <location>
        <begin position="7"/>
        <end position="26"/>
    </location>
</feature>
<dbReference type="PANTHER" id="PTHR19229">
    <property type="entry name" value="ATP-BINDING CASSETTE TRANSPORTER SUBFAMILY A ABCA"/>
    <property type="match status" value="1"/>
</dbReference>
<reference evidence="2 3" key="1">
    <citation type="submission" date="2022-05" db="EMBL/GenBank/DDBJ databases">
        <authorList>
            <consortium name="Genoscope - CEA"/>
            <person name="William W."/>
        </authorList>
    </citation>
    <scope>NUCLEOTIDE SEQUENCE [LARGE SCALE GENOMIC DNA]</scope>
</reference>
<dbReference type="EMBL" id="CALNXK010000613">
    <property type="protein sequence ID" value="CAH3188357.1"/>
    <property type="molecule type" value="Genomic_DNA"/>
</dbReference>